<organism evidence="1 2">
    <name type="scientific">Deinococcus aluminii</name>
    <dbReference type="NCBI Taxonomy" id="1656885"/>
    <lineage>
        <taxon>Bacteria</taxon>
        <taxon>Thermotogati</taxon>
        <taxon>Deinococcota</taxon>
        <taxon>Deinococci</taxon>
        <taxon>Deinococcales</taxon>
        <taxon>Deinococcaceae</taxon>
        <taxon>Deinococcus</taxon>
    </lineage>
</organism>
<sequence length="82" mass="9438">MDEREELLGWLARRFGVRRGHVAWLRGRDGHVIARIGLLHFRHRDGQVQVWTGRAWQDVRNLRELGYVLADAAALGTPPDLT</sequence>
<evidence type="ECO:0000313" key="1">
    <source>
        <dbReference type="EMBL" id="GAA5533970.1"/>
    </source>
</evidence>
<dbReference type="EMBL" id="BAABRV010000005">
    <property type="protein sequence ID" value="GAA5533970.1"/>
    <property type="molecule type" value="Genomic_DNA"/>
</dbReference>
<protein>
    <submittedName>
        <fullName evidence="1">Uncharacterized protein</fullName>
    </submittedName>
</protein>
<comment type="caution">
    <text evidence="1">The sequence shown here is derived from an EMBL/GenBank/DDBJ whole genome shotgun (WGS) entry which is preliminary data.</text>
</comment>
<gene>
    <name evidence="1" type="ORF">Dalu01_02378</name>
</gene>
<dbReference type="Proteomes" id="UP001404956">
    <property type="component" value="Unassembled WGS sequence"/>
</dbReference>
<proteinExistence type="predicted"/>
<accession>A0ABP9XF29</accession>
<name>A0ABP9XF29_9DEIO</name>
<evidence type="ECO:0000313" key="2">
    <source>
        <dbReference type="Proteomes" id="UP001404956"/>
    </source>
</evidence>
<reference evidence="1 2" key="1">
    <citation type="submission" date="2024-02" db="EMBL/GenBank/DDBJ databases">
        <title>Deinococcus aluminii NBRC 112889.</title>
        <authorList>
            <person name="Ichikawa N."/>
            <person name="Katano-Makiyama Y."/>
            <person name="Hidaka K."/>
        </authorList>
    </citation>
    <scope>NUCLEOTIDE SEQUENCE [LARGE SCALE GENOMIC DNA]</scope>
    <source>
        <strain evidence="1 2">NBRC 112889</strain>
    </source>
</reference>
<keyword evidence="2" id="KW-1185">Reference proteome</keyword>